<evidence type="ECO:0000313" key="11">
    <source>
        <dbReference type="EMBL" id="XAU16045.1"/>
    </source>
</evidence>
<evidence type="ECO:0000256" key="1">
    <source>
        <dbReference type="ARBA" id="ARBA00004651"/>
    </source>
</evidence>
<dbReference type="SUPFAM" id="SSF47226">
    <property type="entry name" value="Histidine-containing phosphotransfer domain, HPT domain"/>
    <property type="match status" value="1"/>
</dbReference>
<evidence type="ECO:0000256" key="7">
    <source>
        <dbReference type="ARBA" id="ARBA00022989"/>
    </source>
</evidence>
<organism evidence="11 12">
    <name type="scientific">Sulfurimonas diazotrophicus</name>
    <dbReference type="NCBI Taxonomy" id="3131939"/>
    <lineage>
        <taxon>Bacteria</taxon>
        <taxon>Pseudomonadati</taxon>
        <taxon>Campylobacterota</taxon>
        <taxon>Epsilonproteobacteria</taxon>
        <taxon>Campylobacterales</taxon>
        <taxon>Sulfurimonadaceae</taxon>
        <taxon>Sulfurimonas</taxon>
    </lineage>
</organism>
<comment type="subcellular location">
    <subcellularLocation>
        <location evidence="1">Cell membrane</location>
        <topology evidence="1">Multi-pass membrane protein</topology>
    </subcellularLocation>
</comment>
<keyword evidence="8" id="KW-0902">Two-component regulatory system</keyword>
<dbReference type="Pfam" id="PF02518">
    <property type="entry name" value="HATPase_c"/>
    <property type="match status" value="1"/>
</dbReference>
<dbReference type="SUPFAM" id="SSF55874">
    <property type="entry name" value="ATPase domain of HSP90 chaperone/DNA topoisomerase II/histidine kinase"/>
    <property type="match status" value="1"/>
</dbReference>
<evidence type="ECO:0000256" key="2">
    <source>
        <dbReference type="ARBA" id="ARBA00022475"/>
    </source>
</evidence>
<evidence type="ECO:0000256" key="4">
    <source>
        <dbReference type="ARBA" id="ARBA00022692"/>
    </source>
</evidence>
<dbReference type="Gene3D" id="3.30.565.10">
    <property type="entry name" value="Histidine kinase-like ATPase, C-terminal domain"/>
    <property type="match status" value="1"/>
</dbReference>
<keyword evidence="12" id="KW-1185">Reference proteome</keyword>
<gene>
    <name evidence="11" type="ORF">WCY31_04900</name>
</gene>
<dbReference type="PANTHER" id="PTHR45339:SF1">
    <property type="entry name" value="HYBRID SIGNAL TRANSDUCTION HISTIDINE KINASE J"/>
    <property type="match status" value="1"/>
</dbReference>
<dbReference type="Proteomes" id="UP001447842">
    <property type="component" value="Chromosome"/>
</dbReference>
<evidence type="ECO:0000256" key="5">
    <source>
        <dbReference type="ARBA" id="ARBA00022741"/>
    </source>
</evidence>
<accession>A0ABZ3HDZ7</accession>
<keyword evidence="3" id="KW-0597">Phosphoprotein</keyword>
<evidence type="ECO:0000259" key="10">
    <source>
        <dbReference type="PROSITE" id="PS50109"/>
    </source>
</evidence>
<dbReference type="InterPro" id="IPR003594">
    <property type="entry name" value="HATPase_dom"/>
</dbReference>
<dbReference type="EMBL" id="CP147920">
    <property type="protein sequence ID" value="XAU16045.1"/>
    <property type="molecule type" value="Genomic_DNA"/>
</dbReference>
<keyword evidence="7" id="KW-1133">Transmembrane helix</keyword>
<dbReference type="SMART" id="SM00387">
    <property type="entry name" value="HATPase_c"/>
    <property type="match status" value="1"/>
</dbReference>
<dbReference type="InterPro" id="IPR005467">
    <property type="entry name" value="His_kinase_dom"/>
</dbReference>
<sequence length="508" mass="56742">MALFGKLFKKKEPSRPEVVPVEAVELQDAPFNLNDTLRDVANILSLDAQEKRISIVYRMKKNVPSAVIGDRYKLSRLLSDIIGNAIDFTDKREDVVVQISRNESNDEALELHFEVIDYGVGMDETIVEENLMPMLTSDTPAAAFEIRGSGLQRARDIVHAMQGSIRLSSRPKKGTRVNFHLLLSAENLKEKRHYRLPNKEGVGRKTLVVDNDIGSAKAVVPMLEYFRHDVSVGNVADLAFMESYDIVMVSSEYWSDELYADIQKLGDACPKIVMIESMINHQEVEERALEYVDWLIYKPFTQQFVFEMLVALYSDALSTAPEEPEAAAPETPAVEEAVKEEARPEPHVPEEVAPAADTAKAKAVSAVEAFLNGTVMAGEQNERSVYCKSAHQFFVAADGLAHCGNDYTAFVEKLKEAIWKYVKADRVIMGMIGQGQLGEAAEYCVKMKQSLAELGVYKLACLADLLEAACRERNAEEIEALTNAIGFILKQTISSLDQFIEQSKYKIR</sequence>
<evidence type="ECO:0000313" key="12">
    <source>
        <dbReference type="Proteomes" id="UP001447842"/>
    </source>
</evidence>
<keyword evidence="4" id="KW-0812">Transmembrane</keyword>
<name>A0ABZ3HDZ7_9BACT</name>
<dbReference type="InterPro" id="IPR036890">
    <property type="entry name" value="HATPase_C_sf"/>
</dbReference>
<dbReference type="PANTHER" id="PTHR45339">
    <property type="entry name" value="HYBRID SIGNAL TRANSDUCTION HISTIDINE KINASE J"/>
    <property type="match status" value="1"/>
</dbReference>
<dbReference type="InterPro" id="IPR036641">
    <property type="entry name" value="HPT_dom_sf"/>
</dbReference>
<dbReference type="RefSeq" id="WP_345971158.1">
    <property type="nucleotide sequence ID" value="NZ_CP147920.1"/>
</dbReference>
<reference evidence="11 12" key="1">
    <citation type="submission" date="2024-03" db="EMBL/GenBank/DDBJ databases">
        <title>Sulfurimonas sp. HSL3-1.</title>
        <authorList>
            <person name="Wang S."/>
        </authorList>
    </citation>
    <scope>NUCLEOTIDE SEQUENCE [LARGE SCALE GENOMIC DNA]</scope>
    <source>
        <strain evidence="11 12">HSL3-1</strain>
    </source>
</reference>
<evidence type="ECO:0000256" key="6">
    <source>
        <dbReference type="ARBA" id="ARBA00022840"/>
    </source>
</evidence>
<keyword evidence="9" id="KW-0472">Membrane</keyword>
<evidence type="ECO:0000256" key="8">
    <source>
        <dbReference type="ARBA" id="ARBA00023012"/>
    </source>
</evidence>
<keyword evidence="5" id="KW-0547">Nucleotide-binding</keyword>
<protein>
    <submittedName>
        <fullName evidence="11">ATP-binding protein</fullName>
    </submittedName>
</protein>
<keyword evidence="6 11" id="KW-0067">ATP-binding</keyword>
<dbReference type="GO" id="GO:0005524">
    <property type="term" value="F:ATP binding"/>
    <property type="evidence" value="ECO:0007669"/>
    <property type="project" value="UniProtKB-KW"/>
</dbReference>
<feature type="domain" description="Histidine kinase" evidence="10">
    <location>
        <begin position="1"/>
        <end position="185"/>
    </location>
</feature>
<proteinExistence type="predicted"/>
<evidence type="ECO:0000256" key="9">
    <source>
        <dbReference type="ARBA" id="ARBA00023136"/>
    </source>
</evidence>
<evidence type="ECO:0000256" key="3">
    <source>
        <dbReference type="ARBA" id="ARBA00022553"/>
    </source>
</evidence>
<keyword evidence="2" id="KW-1003">Cell membrane</keyword>
<dbReference type="PROSITE" id="PS50109">
    <property type="entry name" value="HIS_KIN"/>
    <property type="match status" value="1"/>
</dbReference>